<protein>
    <submittedName>
        <fullName evidence="1">Uncharacterized protein Yba3, partial</fullName>
    </submittedName>
</protein>
<accession>A0A451CYP9</accession>
<dbReference type="Proteomes" id="UP000294404">
    <property type="component" value="Chromosome"/>
</dbReference>
<evidence type="ECO:0000313" key="1">
    <source>
        <dbReference type="EMBL" id="VFP78397.1"/>
    </source>
</evidence>
<evidence type="ECO:0000313" key="2">
    <source>
        <dbReference type="Proteomes" id="UP000294404"/>
    </source>
</evidence>
<name>A0A451CYP9_9GAMM</name>
<organism evidence="1 2">
    <name type="scientific">Buchnera aphidicola</name>
    <name type="common">Cinara cuneomaculata</name>
    <dbReference type="NCBI Taxonomy" id="1660040"/>
    <lineage>
        <taxon>Bacteria</taxon>
        <taxon>Pseudomonadati</taxon>
        <taxon>Pseudomonadota</taxon>
        <taxon>Gammaproteobacteria</taxon>
        <taxon>Enterobacterales</taxon>
        <taxon>Erwiniaceae</taxon>
        <taxon>Buchnera</taxon>
    </lineage>
</organism>
<gene>
    <name evidence="1" type="primary">yba3</name>
    <name evidence="1" type="ORF">BUCICUMA2628_389</name>
</gene>
<reference evidence="1 2" key="1">
    <citation type="submission" date="2019-02" db="EMBL/GenBank/DDBJ databases">
        <authorList>
            <person name="Manzano-Marin A."/>
            <person name="Manzano-Marin A."/>
        </authorList>
    </citation>
    <scope>NUCLEOTIDE SEQUENCE [LARGE SCALE GENOMIC DNA]</scope>
    <source>
        <strain evidence="1 2">BuCicuneomaculata</strain>
    </source>
</reference>
<proteinExistence type="predicted"/>
<dbReference type="AlphaFoldDB" id="A0A451CYP9"/>
<dbReference type="OrthoDB" id="6552452at2"/>
<dbReference type="RefSeq" id="WP_154027737.1">
    <property type="nucleotide sequence ID" value="NZ_LR217695.1"/>
</dbReference>
<sequence length="298" mass="34543">MSSVSSIRSNINLNSEIIKKVDNSSILHDKNFKNVDIAIINNSNQEYVAHIIPKHKNDQENFMYSDENYSGEWKYDEKPFNIIDTESAEEYCDNSMSESDFYNIPQCNPTNDRVKDFFLTLFNNPHVHWNILHSVNFSNKTNLFSQKLQKSFKKLTKTGQLEQKFLDNIHNKTVFLNGKRIPSDQAPDIMNTFQTSITDYTSQQLISTYLHPEVLDAAWNNLSARYPEVEYRASDNVRFAYEIDEISPGTYKVAVTKTADLQSSYSENIDEINQYGIRAAMVITKNSDPEIRYSFFVQ</sequence>
<dbReference type="EMBL" id="LR217695">
    <property type="protein sequence ID" value="VFP78397.1"/>
    <property type="molecule type" value="Genomic_DNA"/>
</dbReference>